<dbReference type="AlphaFoldDB" id="A0AAW5BUB7"/>
<dbReference type="GeneID" id="97204021"/>
<dbReference type="EMBL" id="JAKNGE010000001">
    <property type="protein sequence ID" value="MCG4743791.1"/>
    <property type="molecule type" value="Genomic_DNA"/>
</dbReference>
<organism evidence="2 3">
    <name type="scientific">Enterocloster aldenensis</name>
    <dbReference type="NCBI Taxonomy" id="358742"/>
    <lineage>
        <taxon>Bacteria</taxon>
        <taxon>Bacillati</taxon>
        <taxon>Bacillota</taxon>
        <taxon>Clostridia</taxon>
        <taxon>Lachnospirales</taxon>
        <taxon>Lachnospiraceae</taxon>
        <taxon>Enterocloster</taxon>
    </lineage>
</organism>
<name>A0AAW5BUB7_9FIRM</name>
<proteinExistence type="predicted"/>
<feature type="compositionally biased region" description="Basic and acidic residues" evidence="1">
    <location>
        <begin position="39"/>
        <end position="54"/>
    </location>
</feature>
<sequence>MKQGEQESTKELEARAREVETFNNHWTDGEFLGPNTMRQKKDIDKYGAKETEES</sequence>
<reference evidence="2" key="1">
    <citation type="submission" date="2022-01" db="EMBL/GenBank/DDBJ databases">
        <title>Collection of gut derived symbiotic bacterial strains cultured from healthy donors.</title>
        <authorList>
            <person name="Lin H."/>
            <person name="Kohout C."/>
            <person name="Waligurski E."/>
            <person name="Pamer E.G."/>
        </authorList>
    </citation>
    <scope>NUCLEOTIDE SEQUENCE</scope>
    <source>
        <strain evidence="2">DFI.6.55</strain>
    </source>
</reference>
<dbReference type="Proteomes" id="UP001299608">
    <property type="component" value="Unassembled WGS sequence"/>
</dbReference>
<protein>
    <recommendedName>
        <fullName evidence="4">Utp14a protein-like protein</fullName>
    </recommendedName>
</protein>
<accession>A0AAW5BUB7</accession>
<gene>
    <name evidence="2" type="ORF">L0N08_00015</name>
</gene>
<dbReference type="RefSeq" id="WP_173906124.1">
    <property type="nucleotide sequence ID" value="NZ_BAABZL010000001.1"/>
</dbReference>
<evidence type="ECO:0008006" key="4">
    <source>
        <dbReference type="Google" id="ProtNLM"/>
    </source>
</evidence>
<evidence type="ECO:0000256" key="1">
    <source>
        <dbReference type="SAM" id="MobiDB-lite"/>
    </source>
</evidence>
<feature type="region of interest" description="Disordered" evidence="1">
    <location>
        <begin position="25"/>
        <end position="54"/>
    </location>
</feature>
<comment type="caution">
    <text evidence="2">The sequence shown here is derived from an EMBL/GenBank/DDBJ whole genome shotgun (WGS) entry which is preliminary data.</text>
</comment>
<evidence type="ECO:0000313" key="2">
    <source>
        <dbReference type="EMBL" id="MCG4743791.1"/>
    </source>
</evidence>
<evidence type="ECO:0000313" key="3">
    <source>
        <dbReference type="Proteomes" id="UP001299608"/>
    </source>
</evidence>